<dbReference type="InterPro" id="IPR013356">
    <property type="entry name" value="T2SS_GspD"/>
</dbReference>
<dbReference type="InterPro" id="IPR005644">
    <property type="entry name" value="NolW-like"/>
</dbReference>
<dbReference type="Gene3D" id="3.30.1370.120">
    <property type="match status" value="3"/>
</dbReference>
<dbReference type="GO" id="GO:0009279">
    <property type="term" value="C:cell outer membrane"/>
    <property type="evidence" value="ECO:0007669"/>
    <property type="project" value="UniProtKB-SubCell"/>
</dbReference>
<evidence type="ECO:0000313" key="18">
    <source>
        <dbReference type="Proteomes" id="UP000275727"/>
    </source>
</evidence>
<reference evidence="16 18" key="1">
    <citation type="submission" date="2018-06" db="EMBL/GenBank/DDBJ databases">
        <title>Complete Genome Sequence of the Microcystin-Degrading Bacterium Sphingosinicella microcystinivorans Strain B-9.</title>
        <authorList>
            <person name="Jin H."/>
            <person name="Nishizawa T."/>
            <person name="Guo Y."/>
            <person name="Nishizawa A."/>
            <person name="Park H."/>
            <person name="Kato H."/>
            <person name="Tsuji K."/>
            <person name="Harada K."/>
        </authorList>
    </citation>
    <scope>NUCLEOTIDE SEQUENCE [LARGE SCALE GENOMIC DNA]</scope>
    <source>
        <strain evidence="16 18">B9</strain>
    </source>
</reference>
<dbReference type="GO" id="GO:0015628">
    <property type="term" value="P:protein secretion by the type II secretion system"/>
    <property type="evidence" value="ECO:0007669"/>
    <property type="project" value="InterPro"/>
</dbReference>
<keyword evidence="8" id="KW-0472">Membrane</keyword>
<dbReference type="PANTHER" id="PTHR30332">
    <property type="entry name" value="PROBABLE GENERAL SECRETION PATHWAY PROTEIN D"/>
    <property type="match status" value="1"/>
</dbReference>
<evidence type="ECO:0000259" key="13">
    <source>
        <dbReference type="Pfam" id="PF00263"/>
    </source>
</evidence>
<evidence type="ECO:0000256" key="2">
    <source>
        <dbReference type="ARBA" id="ARBA00006980"/>
    </source>
</evidence>
<evidence type="ECO:0000256" key="11">
    <source>
        <dbReference type="SAM" id="MobiDB-lite"/>
    </source>
</evidence>
<dbReference type="Pfam" id="PF03958">
    <property type="entry name" value="Secretin_N"/>
    <property type="match status" value="3"/>
</dbReference>
<keyword evidence="19" id="KW-1185">Reference proteome</keyword>
<evidence type="ECO:0000256" key="12">
    <source>
        <dbReference type="SAM" id="SignalP"/>
    </source>
</evidence>
<dbReference type="AlphaFoldDB" id="A0AAD1D5Z0"/>
<dbReference type="EMBL" id="RBWX01000007">
    <property type="protein sequence ID" value="RKS91261.1"/>
    <property type="molecule type" value="Genomic_DNA"/>
</dbReference>
<dbReference type="PANTHER" id="PTHR30332:SF24">
    <property type="entry name" value="SECRETIN GSPD-RELATED"/>
    <property type="match status" value="1"/>
</dbReference>
<feature type="domain" description="Type II/III secretion system secretin-like" evidence="13">
    <location>
        <begin position="467"/>
        <end position="631"/>
    </location>
</feature>
<dbReference type="InterPro" id="IPR004846">
    <property type="entry name" value="T2SS/T3SS_dom"/>
</dbReference>
<dbReference type="RefSeq" id="WP_121047731.1">
    <property type="nucleotide sequence ID" value="NZ_AP018711.1"/>
</dbReference>
<evidence type="ECO:0000313" key="16">
    <source>
        <dbReference type="EMBL" id="BBE34230.1"/>
    </source>
</evidence>
<accession>A0AAD1D5Z0</accession>
<evidence type="ECO:0000256" key="6">
    <source>
        <dbReference type="ARBA" id="ARBA00022729"/>
    </source>
</evidence>
<dbReference type="Pfam" id="PF21305">
    <property type="entry name" value="type_II_gspD_N0"/>
    <property type="match status" value="1"/>
</dbReference>
<keyword evidence="4" id="KW-1134">Transmembrane beta strand</keyword>
<evidence type="ECO:0000256" key="1">
    <source>
        <dbReference type="ARBA" id="ARBA00004442"/>
    </source>
</evidence>
<evidence type="ECO:0000256" key="7">
    <source>
        <dbReference type="ARBA" id="ARBA00022927"/>
    </source>
</evidence>
<evidence type="ECO:0000259" key="14">
    <source>
        <dbReference type="Pfam" id="PF03958"/>
    </source>
</evidence>
<evidence type="ECO:0000256" key="9">
    <source>
        <dbReference type="ARBA" id="ARBA00023237"/>
    </source>
</evidence>
<keyword evidence="5" id="KW-0812">Transmembrane</keyword>
<name>A0AAD1D5Z0_SPHMI</name>
<dbReference type="InterPro" id="IPR049371">
    <property type="entry name" value="GspD-like_N0"/>
</dbReference>
<gene>
    <name evidence="16" type="primary">pulD</name>
    <name evidence="17" type="ORF">DFR51_0820</name>
    <name evidence="16" type="ORF">SmB9_18880</name>
</gene>
<sequence>MRAGRFLIGAALALAFAVPAPAQQVINLRDADIRAYIEDVARTTGRTFIIDPAVQGKVSVVADRPLSRTQYFEVFLSTLRANGFIAIPTDGGAFRIAPAANAAQQPTRGGSSSFVTQVIDLKSIDTQSAIEALRPLVSAQGQISASKSGSSVVIADYADNLARVRSVLKDIDRDRTSMRLITLDNAGAREIAAAIESVSRAAGSDGAGAVSVIPVDSSNSVILRGDPEAVGRMAAIVSDLDKRASAGTDIQVVFLQNADAGALLPVLQQIAGQQVQVTVVNSVSQSGENGQMSNGAPSVSTTPAGSAPPGPGRAVIARYEGANALVISAPPDVQRSLNEVIRKLDVRQEQVLVEAIIVEVSDNAAKQLGVQFLLAGTGSNSVPFAVTNYSNSAPNLLAIAGAIGARELDRTQTTTNDGVTTTGRTTSSAGEALEQAAVQSLLGVSGSLFGFGGEIGNDALFGAVINAVKSDTASNVLSTPSIMTLDNQEAKILVGQEVPMTTGEALSPNFDNAFRTVQRQDVGVQLQVKPQINAGGAIKLFLRQEVSSIAGPVATGSSDLIINKREIETTVTVDDGDIIALGGLIDENERRTIEKVPLLGDIPVVGELFKSRSRSRTKTNLMIFIRPTIVRSRQDAQAISARRFNYTREMQRERYPKQEPSLDALVRDYMGAAPPVAPPVARSPAPPPSE</sequence>
<reference evidence="17 19" key="2">
    <citation type="submission" date="2018-10" db="EMBL/GenBank/DDBJ databases">
        <title>Genomic Encyclopedia of Type Strains, Phase IV (KMG-IV): sequencing the most valuable type-strain genomes for metagenomic binning, comparative biology and taxonomic classification.</title>
        <authorList>
            <person name="Goeker M."/>
        </authorList>
    </citation>
    <scope>NUCLEOTIDE SEQUENCE [LARGE SCALE GENOMIC DNA]</scope>
    <source>
        <strain evidence="17 19">DSM 19791</strain>
    </source>
</reference>
<dbReference type="InterPro" id="IPR001775">
    <property type="entry name" value="GspD/PilQ"/>
</dbReference>
<evidence type="ECO:0000259" key="15">
    <source>
        <dbReference type="Pfam" id="PF21305"/>
    </source>
</evidence>
<keyword evidence="6 12" id="KW-0732">Signal</keyword>
<evidence type="ECO:0000313" key="19">
    <source>
        <dbReference type="Proteomes" id="UP000276029"/>
    </source>
</evidence>
<feature type="domain" description="GspD-like N0" evidence="15">
    <location>
        <begin position="26"/>
        <end position="96"/>
    </location>
</feature>
<dbReference type="GO" id="GO:0015627">
    <property type="term" value="C:type II protein secretion system complex"/>
    <property type="evidence" value="ECO:0007669"/>
    <property type="project" value="InterPro"/>
</dbReference>
<feature type="domain" description="NolW-like" evidence="14">
    <location>
        <begin position="116"/>
        <end position="175"/>
    </location>
</feature>
<keyword evidence="7" id="KW-0653">Protein transport</keyword>
<evidence type="ECO:0000256" key="5">
    <source>
        <dbReference type="ARBA" id="ARBA00022692"/>
    </source>
</evidence>
<protein>
    <submittedName>
        <fullName evidence="17">Type II secretion system protein D (GspD)</fullName>
    </submittedName>
    <submittedName>
        <fullName evidence="16">Type II secretion system protein GspD</fullName>
    </submittedName>
</protein>
<evidence type="ECO:0000256" key="3">
    <source>
        <dbReference type="ARBA" id="ARBA00022448"/>
    </source>
</evidence>
<comment type="subcellular location">
    <subcellularLocation>
        <location evidence="1 10">Cell outer membrane</location>
    </subcellularLocation>
</comment>
<feature type="domain" description="NolW-like" evidence="14">
    <location>
        <begin position="178"/>
        <end position="244"/>
    </location>
</feature>
<feature type="compositionally biased region" description="Polar residues" evidence="11">
    <location>
        <begin position="287"/>
        <end position="299"/>
    </location>
</feature>
<feature type="signal peptide" evidence="12">
    <location>
        <begin position="1"/>
        <end position="22"/>
    </location>
</feature>
<keyword evidence="3 10" id="KW-0813">Transport</keyword>
<keyword evidence="9" id="KW-0998">Cell outer membrane</keyword>
<dbReference type="KEGG" id="smic:SmB9_18880"/>
<dbReference type="EMBL" id="AP018711">
    <property type="protein sequence ID" value="BBE34230.1"/>
    <property type="molecule type" value="Genomic_DNA"/>
</dbReference>
<dbReference type="Proteomes" id="UP000276029">
    <property type="component" value="Unassembled WGS sequence"/>
</dbReference>
<evidence type="ECO:0000256" key="8">
    <source>
        <dbReference type="ARBA" id="ARBA00023136"/>
    </source>
</evidence>
<dbReference type="NCBIfam" id="TIGR02517">
    <property type="entry name" value="type_II_gspD"/>
    <property type="match status" value="1"/>
</dbReference>
<proteinExistence type="inferred from homology"/>
<dbReference type="PRINTS" id="PR00811">
    <property type="entry name" value="BCTERIALGSPD"/>
</dbReference>
<dbReference type="Pfam" id="PF00263">
    <property type="entry name" value="Secretin"/>
    <property type="match status" value="1"/>
</dbReference>
<dbReference type="InterPro" id="IPR038591">
    <property type="entry name" value="NolW-like_sf"/>
</dbReference>
<evidence type="ECO:0000313" key="17">
    <source>
        <dbReference type="EMBL" id="RKS91261.1"/>
    </source>
</evidence>
<feature type="domain" description="NolW-like" evidence="14">
    <location>
        <begin position="251"/>
        <end position="350"/>
    </location>
</feature>
<evidence type="ECO:0000256" key="10">
    <source>
        <dbReference type="RuleBase" id="RU004004"/>
    </source>
</evidence>
<comment type="similarity">
    <text evidence="2">Belongs to the bacterial secretin family. GSP D subfamily.</text>
</comment>
<organism evidence="16 18">
    <name type="scientific">Sphingosinicella microcystinivorans</name>
    <dbReference type="NCBI Taxonomy" id="335406"/>
    <lineage>
        <taxon>Bacteria</taxon>
        <taxon>Pseudomonadati</taxon>
        <taxon>Pseudomonadota</taxon>
        <taxon>Alphaproteobacteria</taxon>
        <taxon>Sphingomonadales</taxon>
        <taxon>Sphingosinicellaceae</taxon>
        <taxon>Sphingosinicella</taxon>
    </lineage>
</organism>
<dbReference type="InterPro" id="IPR050810">
    <property type="entry name" value="Bact_Secretion_Sys_Channel"/>
</dbReference>
<feature type="region of interest" description="Disordered" evidence="11">
    <location>
        <begin position="286"/>
        <end position="311"/>
    </location>
</feature>
<evidence type="ECO:0000256" key="4">
    <source>
        <dbReference type="ARBA" id="ARBA00022452"/>
    </source>
</evidence>
<feature type="chain" id="PRO_5042220689" evidence="12">
    <location>
        <begin position="23"/>
        <end position="690"/>
    </location>
</feature>
<dbReference type="Proteomes" id="UP000275727">
    <property type="component" value="Chromosome"/>
</dbReference>